<comment type="caution">
    <text evidence="2">The sequence shown here is derived from an EMBL/GenBank/DDBJ whole genome shotgun (WGS) entry which is preliminary data.</text>
</comment>
<keyword evidence="1" id="KW-1133">Transmembrane helix</keyword>
<accession>A0A840DBU7</accession>
<feature type="transmembrane region" description="Helical" evidence="1">
    <location>
        <begin position="12"/>
        <end position="32"/>
    </location>
</feature>
<evidence type="ECO:0008006" key="4">
    <source>
        <dbReference type="Google" id="ProtNLM"/>
    </source>
</evidence>
<dbReference type="EMBL" id="JACIFD010000002">
    <property type="protein sequence ID" value="MBB4070961.1"/>
    <property type="molecule type" value="Genomic_DNA"/>
</dbReference>
<keyword evidence="1" id="KW-0472">Membrane</keyword>
<name>A0A840DBU7_9MICO</name>
<proteinExistence type="predicted"/>
<evidence type="ECO:0000313" key="3">
    <source>
        <dbReference type="Proteomes" id="UP000571183"/>
    </source>
</evidence>
<protein>
    <recommendedName>
        <fullName evidence="4">Fe-S oxidoreductase</fullName>
    </recommendedName>
</protein>
<evidence type="ECO:0000313" key="2">
    <source>
        <dbReference type="EMBL" id="MBB4070961.1"/>
    </source>
</evidence>
<sequence length="136" mass="15267">MPQRSNKPWPFARLGYLIATAFGFCWGFIWSTGEIRKLDGLWVFTGMPNWTFGRGGVCIGGCFLTNSTVSEAVLRHERVHQQQWRHYGLALAVLYVLAGRDPLRNRFEIAAGLVDGGYVKQPPQTKPVANNTKPTE</sequence>
<keyword evidence="1" id="KW-0812">Transmembrane</keyword>
<evidence type="ECO:0000256" key="1">
    <source>
        <dbReference type="SAM" id="Phobius"/>
    </source>
</evidence>
<organism evidence="2 3">
    <name type="scientific">Canibacter oris</name>
    <dbReference type="NCBI Taxonomy" id="1365628"/>
    <lineage>
        <taxon>Bacteria</taxon>
        <taxon>Bacillati</taxon>
        <taxon>Actinomycetota</taxon>
        <taxon>Actinomycetes</taxon>
        <taxon>Micrococcales</taxon>
        <taxon>Microbacteriaceae</taxon>
        <taxon>Canibacter</taxon>
    </lineage>
</organism>
<keyword evidence="3" id="KW-1185">Reference proteome</keyword>
<reference evidence="2" key="1">
    <citation type="submission" date="2020-08" db="EMBL/GenBank/DDBJ databases">
        <title>Sequencing the genomes of 1000 actinobacteria strains.</title>
        <authorList>
            <person name="Klenk H.-P."/>
        </authorList>
    </citation>
    <scope>NUCLEOTIDE SEQUENCE [LARGE SCALE GENOMIC DNA]</scope>
    <source>
        <strain evidence="2">DSM 27064</strain>
    </source>
</reference>
<dbReference type="RefSeq" id="WP_183304203.1">
    <property type="nucleotide sequence ID" value="NZ_JACIFD010000002.1"/>
</dbReference>
<dbReference type="AlphaFoldDB" id="A0A840DBU7"/>
<gene>
    <name evidence="2" type="ORF">F5897_000245</name>
</gene>
<dbReference type="Proteomes" id="UP000571183">
    <property type="component" value="Unassembled WGS sequence"/>
</dbReference>